<proteinExistence type="predicted"/>
<sequence>MLLQQKCKAAVIHDQSNNYIAYYGVDVFMLTSTVFSQVLRKDDTKHIFPSLYEFKNQSQHIF</sequence>
<keyword evidence="1" id="KW-1133">Transmembrane helix</keyword>
<gene>
    <name evidence="2" type="ORF">A359_01900</name>
</gene>
<dbReference type="KEGG" id="sect:A359_01900"/>
<keyword evidence="1" id="KW-0472">Membrane</keyword>
<feature type="transmembrane region" description="Helical" evidence="1">
    <location>
        <begin position="20"/>
        <end position="39"/>
    </location>
</feature>
<reference evidence="2 3" key="1">
    <citation type="journal article" date="2012" name="Mol. Biol. Evol.">
        <title>Genome reduction and co-evolution between the primary and secondary bacterial symbionts of psyllids.</title>
        <authorList>
            <person name="Sloan D.B."/>
            <person name="Moran N.A."/>
        </authorList>
    </citation>
    <scope>NUCLEOTIDE SEQUENCE [LARGE SCALE GENOMIC DNA]</scope>
    <source>
        <strain evidence="2">Ceuc_S</strain>
    </source>
</reference>
<dbReference type="Proteomes" id="UP000003936">
    <property type="component" value="Chromosome"/>
</dbReference>
<dbReference type="AlphaFoldDB" id="J3VRK4"/>
<organism evidence="2 3">
    <name type="scientific">secondary endosymbiont of Ctenarytaina eucalypti</name>
    <dbReference type="NCBI Taxonomy" id="1199245"/>
    <lineage>
        <taxon>Bacteria</taxon>
        <taxon>Pseudomonadati</taxon>
        <taxon>Pseudomonadota</taxon>
        <taxon>Gammaproteobacteria</taxon>
        <taxon>Enterobacterales</taxon>
        <taxon>Enterobacteriaceae</taxon>
        <taxon>aphid secondary symbionts</taxon>
    </lineage>
</organism>
<evidence type="ECO:0000256" key="1">
    <source>
        <dbReference type="SAM" id="Phobius"/>
    </source>
</evidence>
<dbReference type="EMBL" id="CP003546">
    <property type="protein sequence ID" value="AFP84591.1"/>
    <property type="molecule type" value="Genomic_DNA"/>
</dbReference>
<accession>J3VRK4</accession>
<keyword evidence="1" id="KW-0812">Transmembrane</keyword>
<name>J3VRK4_9ENTR</name>
<dbReference type="HOGENOM" id="CLU_2901702_0_0_6"/>
<protein>
    <submittedName>
        <fullName evidence="2">Uncharacterized protein</fullName>
    </submittedName>
</protein>
<evidence type="ECO:0000313" key="3">
    <source>
        <dbReference type="Proteomes" id="UP000003936"/>
    </source>
</evidence>
<evidence type="ECO:0000313" key="2">
    <source>
        <dbReference type="EMBL" id="AFP84591.1"/>
    </source>
</evidence>
<keyword evidence="3" id="KW-1185">Reference proteome</keyword>